<dbReference type="EMBL" id="VFPQ01000001">
    <property type="protein sequence ID" value="TQM76167.1"/>
    <property type="molecule type" value="Genomic_DNA"/>
</dbReference>
<reference evidence="3 4" key="1">
    <citation type="submission" date="2019-06" db="EMBL/GenBank/DDBJ databases">
        <title>Sequencing the genomes of 1000 actinobacteria strains.</title>
        <authorList>
            <person name="Klenk H.-P."/>
        </authorList>
    </citation>
    <scope>NUCLEOTIDE SEQUENCE [LARGE SCALE GENOMIC DNA]</scope>
    <source>
        <strain evidence="3 4">DSM 43186</strain>
    </source>
</reference>
<keyword evidence="4" id="KW-1185">Reference proteome</keyword>
<evidence type="ECO:0000256" key="1">
    <source>
        <dbReference type="SAM" id="MobiDB-lite"/>
    </source>
</evidence>
<dbReference type="OrthoDB" id="8479889at2"/>
<gene>
    <name evidence="3" type="ORF">FHX40_2892</name>
</gene>
<feature type="region of interest" description="Disordered" evidence="1">
    <location>
        <begin position="211"/>
        <end position="233"/>
    </location>
</feature>
<dbReference type="InterPro" id="IPR025445">
    <property type="entry name" value="DUF4191"/>
</dbReference>
<proteinExistence type="predicted"/>
<dbReference type="Proteomes" id="UP000319213">
    <property type="component" value="Unassembled WGS sequence"/>
</dbReference>
<dbReference type="Pfam" id="PF13829">
    <property type="entry name" value="DUF4191"/>
    <property type="match status" value="1"/>
</dbReference>
<dbReference type="AlphaFoldDB" id="A0A543J016"/>
<evidence type="ECO:0000313" key="4">
    <source>
        <dbReference type="Proteomes" id="UP000319213"/>
    </source>
</evidence>
<keyword evidence="2" id="KW-0812">Transmembrane</keyword>
<sequence>MAKKPADPATTDRPGRIQQLKLIAQIIQQVNPKGMPIVIASALGTLLVCVLIGIATSWLVYMIVIGILLAMTVALLVFGQLAQKAQHTLLEGKPGAAAAVLQSMRGNWHVTPAVAVNREQDVVHRVVGYPGIILVSEGPRNRVQRLLAAEKKRVQRVAIDVPVYDIQCGNDEGQVPLRKLQRHLLKLPRNLRKPAVSEVNSRLRALPQTLPVPKGPLPKGARIPRSVRMPKGR</sequence>
<evidence type="ECO:0000256" key="2">
    <source>
        <dbReference type="SAM" id="Phobius"/>
    </source>
</evidence>
<comment type="caution">
    <text evidence="3">The sequence shown here is derived from an EMBL/GenBank/DDBJ whole genome shotgun (WGS) entry which is preliminary data.</text>
</comment>
<protein>
    <submittedName>
        <fullName evidence="3">Uncharacterized protein DUF4191</fullName>
    </submittedName>
</protein>
<organism evidence="3 4">
    <name type="scientific">Thermopolyspora flexuosa</name>
    <dbReference type="NCBI Taxonomy" id="103836"/>
    <lineage>
        <taxon>Bacteria</taxon>
        <taxon>Bacillati</taxon>
        <taxon>Actinomycetota</taxon>
        <taxon>Actinomycetes</taxon>
        <taxon>Streptosporangiales</taxon>
        <taxon>Streptosporangiaceae</taxon>
        <taxon>Thermopolyspora</taxon>
    </lineage>
</organism>
<evidence type="ECO:0000313" key="3">
    <source>
        <dbReference type="EMBL" id="TQM76167.1"/>
    </source>
</evidence>
<feature type="transmembrane region" description="Helical" evidence="2">
    <location>
        <begin position="35"/>
        <end position="54"/>
    </location>
</feature>
<dbReference type="RefSeq" id="WP_142260084.1">
    <property type="nucleotide sequence ID" value="NZ_BMPV01000001.1"/>
</dbReference>
<accession>A0A543J016</accession>
<name>A0A543J016_9ACTN</name>
<keyword evidence="2" id="KW-1133">Transmembrane helix</keyword>
<feature type="transmembrane region" description="Helical" evidence="2">
    <location>
        <begin position="60"/>
        <end position="78"/>
    </location>
</feature>
<keyword evidence="2" id="KW-0472">Membrane</keyword>